<sequence>MPWGLFDELKENAVSHDDAEPPWWLESGAETCQSCHRTFHYEAGYHCFHCDSPVCPICVVELHETRQVICPECHAQDGGTNGEDAG</sequence>
<keyword evidence="2" id="KW-1185">Reference proteome</keyword>
<evidence type="ECO:0000313" key="1">
    <source>
        <dbReference type="EMBL" id="SFH65765.1"/>
    </source>
</evidence>
<organism evidence="1 2">
    <name type="scientific">Modicisalibacter xianhensis</name>
    <dbReference type="NCBI Taxonomy" id="442341"/>
    <lineage>
        <taxon>Bacteria</taxon>
        <taxon>Pseudomonadati</taxon>
        <taxon>Pseudomonadota</taxon>
        <taxon>Gammaproteobacteria</taxon>
        <taxon>Oceanospirillales</taxon>
        <taxon>Halomonadaceae</taxon>
        <taxon>Modicisalibacter</taxon>
    </lineage>
</organism>
<dbReference type="InterPro" id="IPR011011">
    <property type="entry name" value="Znf_FYVE_PHD"/>
</dbReference>
<reference evidence="1 2" key="1">
    <citation type="submission" date="2016-10" db="EMBL/GenBank/DDBJ databases">
        <authorList>
            <person name="de Groot N.N."/>
        </authorList>
    </citation>
    <scope>NUCLEOTIDE SEQUENCE [LARGE SCALE GENOMIC DNA]</scope>
    <source>
        <strain evidence="1 2">CGMCC 1.6848</strain>
    </source>
</reference>
<dbReference type="STRING" id="442341.SAMN04487959_107123"/>
<dbReference type="Gene3D" id="3.30.40.10">
    <property type="entry name" value="Zinc/RING finger domain, C3HC4 (zinc finger)"/>
    <property type="match status" value="1"/>
</dbReference>
<evidence type="ECO:0000313" key="2">
    <source>
        <dbReference type="Proteomes" id="UP000199040"/>
    </source>
</evidence>
<dbReference type="AlphaFoldDB" id="A0A1I3BU03"/>
<proteinExistence type="predicted"/>
<dbReference type="SUPFAM" id="SSF57903">
    <property type="entry name" value="FYVE/PHD zinc finger"/>
    <property type="match status" value="1"/>
</dbReference>
<name>A0A1I3BU03_9GAMM</name>
<dbReference type="EMBL" id="FOPY01000007">
    <property type="protein sequence ID" value="SFH65765.1"/>
    <property type="molecule type" value="Genomic_DNA"/>
</dbReference>
<dbReference type="Proteomes" id="UP000199040">
    <property type="component" value="Unassembled WGS sequence"/>
</dbReference>
<dbReference type="InterPro" id="IPR013083">
    <property type="entry name" value="Znf_RING/FYVE/PHD"/>
</dbReference>
<accession>A0A1I3BU03</accession>
<gene>
    <name evidence="1" type="ORF">SAMN04487959_107123</name>
</gene>
<protein>
    <submittedName>
        <fullName evidence="1">Uncharacterized protein</fullName>
    </submittedName>
</protein>